<keyword evidence="7" id="KW-0865">Zymogen</keyword>
<dbReference type="RefSeq" id="WP_006983476.1">
    <property type="nucleotide sequence ID" value="NZ_ABVL01000035.1"/>
</dbReference>
<dbReference type="SUPFAM" id="SSF48726">
    <property type="entry name" value="Immunoglobulin"/>
    <property type="match status" value="1"/>
</dbReference>
<evidence type="ECO:0000256" key="6">
    <source>
        <dbReference type="ARBA" id="ARBA00022837"/>
    </source>
</evidence>
<dbReference type="InterPro" id="IPR011047">
    <property type="entry name" value="Quinoprotein_ADH-like_sf"/>
</dbReference>
<organism evidence="12 13">
    <name type="scientific">Chthoniobacter flavus Ellin428</name>
    <dbReference type="NCBI Taxonomy" id="497964"/>
    <lineage>
        <taxon>Bacteria</taxon>
        <taxon>Pseudomonadati</taxon>
        <taxon>Verrucomicrobiota</taxon>
        <taxon>Spartobacteria</taxon>
        <taxon>Chthoniobacterales</taxon>
        <taxon>Chthoniobacteraceae</taxon>
        <taxon>Chthoniobacter</taxon>
    </lineage>
</organism>
<evidence type="ECO:0000256" key="1">
    <source>
        <dbReference type="ARBA" id="ARBA00001913"/>
    </source>
</evidence>
<evidence type="ECO:0000259" key="9">
    <source>
        <dbReference type="PROSITE" id="PS50835"/>
    </source>
</evidence>
<dbReference type="STRING" id="497964.CfE428DRAFT_6157"/>
<dbReference type="eggNOG" id="COG1361">
    <property type="taxonomic scope" value="Bacteria"/>
</dbReference>
<keyword evidence="6" id="KW-0106">Calcium</keyword>
<dbReference type="Gene3D" id="2.130.10.10">
    <property type="entry name" value="YVTN repeat-like/Quinoprotein amine dehydrogenase"/>
    <property type="match status" value="3"/>
</dbReference>
<evidence type="ECO:0000256" key="7">
    <source>
        <dbReference type="ARBA" id="ARBA00023145"/>
    </source>
</evidence>
<dbReference type="Pfam" id="PF07679">
    <property type="entry name" value="I-set"/>
    <property type="match status" value="1"/>
</dbReference>
<dbReference type="SUPFAM" id="SSF52743">
    <property type="entry name" value="Subtilisin-like"/>
    <property type="match status" value="1"/>
</dbReference>
<dbReference type="InterPro" id="IPR036852">
    <property type="entry name" value="Peptidase_S8/S53_dom_sf"/>
</dbReference>
<dbReference type="NCBIfam" id="TIGR04513">
    <property type="entry name" value="VPAMP_CTERM"/>
    <property type="match status" value="1"/>
</dbReference>
<feature type="domain" description="Fibronectin type-III" evidence="10">
    <location>
        <begin position="2198"/>
        <end position="2295"/>
    </location>
</feature>
<dbReference type="InParanoid" id="B4DB66"/>
<accession>B4DB66</accession>
<evidence type="ECO:0000313" key="12">
    <source>
        <dbReference type="EMBL" id="EDY16344.1"/>
    </source>
</evidence>
<dbReference type="eggNOG" id="COG1572">
    <property type="taxonomic scope" value="Bacteria"/>
</dbReference>
<evidence type="ECO:0000256" key="4">
    <source>
        <dbReference type="ARBA" id="ARBA00022801"/>
    </source>
</evidence>
<dbReference type="Pfam" id="PF09286">
    <property type="entry name" value="Pro-kuma_activ"/>
    <property type="match status" value="1"/>
</dbReference>
<dbReference type="InterPro" id="IPR025883">
    <property type="entry name" value="Cadherin-like_domain"/>
</dbReference>
<keyword evidence="13" id="KW-1185">Reference proteome</keyword>
<dbReference type="InterPro" id="IPR003599">
    <property type="entry name" value="Ig_sub"/>
</dbReference>
<dbReference type="InterPro" id="IPR015366">
    <property type="entry name" value="S53_propep"/>
</dbReference>
<dbReference type="SMART" id="SM00409">
    <property type="entry name" value="IG"/>
    <property type="match status" value="1"/>
</dbReference>
<comment type="caution">
    <text evidence="12">The sequence shown here is derived from an EMBL/GenBank/DDBJ whole genome shotgun (WGS) entry which is preliminary data.</text>
</comment>
<dbReference type="InterPro" id="IPR030400">
    <property type="entry name" value="Sedolisin_dom"/>
</dbReference>
<dbReference type="GO" id="GO:0006508">
    <property type="term" value="P:proteolysis"/>
    <property type="evidence" value="ECO:0007669"/>
    <property type="project" value="UniProtKB-KW"/>
</dbReference>
<dbReference type="EMBL" id="ABVL01000035">
    <property type="protein sequence ID" value="EDY16344.1"/>
    <property type="molecule type" value="Genomic_DNA"/>
</dbReference>
<dbReference type="InterPro" id="IPR036179">
    <property type="entry name" value="Ig-like_dom_sf"/>
</dbReference>
<dbReference type="Gene3D" id="3.40.50.200">
    <property type="entry name" value="Peptidase S8/S53 domain"/>
    <property type="match status" value="1"/>
</dbReference>
<dbReference type="eggNOG" id="COG3291">
    <property type="taxonomic scope" value="Bacteria"/>
</dbReference>
<dbReference type="SUPFAM" id="SSF63825">
    <property type="entry name" value="YWTD domain"/>
    <property type="match status" value="2"/>
</dbReference>
<dbReference type="Gene3D" id="2.40.128.630">
    <property type="match status" value="1"/>
</dbReference>
<dbReference type="Gene3D" id="2.60.40.1170">
    <property type="entry name" value="Mu homology domain, subdomain B"/>
    <property type="match status" value="2"/>
</dbReference>
<dbReference type="PANTHER" id="PTHR14218">
    <property type="entry name" value="PROTEASE S8 TRIPEPTIDYL PEPTIDASE I CLN2"/>
    <property type="match status" value="1"/>
</dbReference>
<dbReference type="PANTHER" id="PTHR14218:SF15">
    <property type="entry name" value="TRIPEPTIDYL-PEPTIDASE 1"/>
    <property type="match status" value="1"/>
</dbReference>
<comment type="cofactor">
    <cofactor evidence="1">
        <name>Ca(2+)</name>
        <dbReference type="ChEBI" id="CHEBI:29108"/>
    </cofactor>
</comment>
<dbReference type="InterPro" id="IPR047589">
    <property type="entry name" value="DUF11_rpt"/>
</dbReference>
<dbReference type="InterPro" id="IPR013783">
    <property type="entry name" value="Ig-like_fold"/>
</dbReference>
<keyword evidence="2" id="KW-0645">Protease</keyword>
<sequence>MPSSPFRATPAHPRPFRRALSPLWLTALVWLCFCVTGWSAELQKLHGHQPAALARLVPSGPLDDTQELNLTVALPLRNQATLTKLLQDISDPASPNYRHYLTPAQFAAQFGPTDADYQTVSKFATAHGLTVTATHSNRVLLDVKGKVGDIQKALHVTLHTYRHPTEGRQFFAPDAEPSVDLSVPILHIGGLDNYALPHPRYKLHPALPKGNAAPNAGTGTGGGYMGNDFRTAYVPGTSLTGAGQTLGLLQFDGYSASDITYYENAAGLPNVPLQNVLLDGFSGTPTGNGGEVEVSLDIEMAISMAPGLSKIIVYEAGPGGSWHDILNRMATDNLAKQISCSWYIPGGASDPVADTIFQQMATQGQSFFSASGDYDAFSGLIPFPGDSPYITQVGGTTLTTAGAGGAWSAEQVWNWGNGQGSGGGVSTQYSIPTWQQGISMTASQGSTFWRNVPDVALTADNIYVRADGVDHNVGGTSCAAPLWAAFTALVNQRAVTNGRATVGFLNPTLYTLGKGANSATDFHDIATGNNFNAGSPTKFSGVAGYDLCTGWGSPNGAALIDALAGPPDALQVSYLPFAAAGQVGGPFNPASQTYTVTNNGSTTINWSAAKTQPWTTLSSSNDTLGPGAHTTVTWSLASAANSLAAGTYGDKLTFTNTSTAVSQSVAMSLAVGPYVDHYAFSVIPSPQVLGSPFAVSITAMDANNLPVTAFTGMVNFTASGGNTVTPAASGNFVDGQWTGYVTISGSAGSTSLTAANAFGATGQSNSFTLTTPVISTLTLASNDLIYDPGTQKIYVSVASSDNTGRANTVTPLDPATQTLGTPISIGTNPSKLAVSDDNQFLYVSQLGAKAISRISLASQSVGLQFSVGSYDAEDIQVMPGSPHTIAVSLLSGGSSNFGAAIFDDAVERANIVDGLEIATSIAFGSSPGTLYGSDGSGRVTFNRFTVSSSGLTLLDQGVWSGGNGLSPHTTPGIKTAGSLIISTDGEVVDPVSRNRVATLPVPGLIDPDVAHGRIYCLEIGSDYSHDVLHVFNSTTYAEIGSLPVTVNGYPGSLIHWPGGVAFRTNNNQIYIINAALLAPVANTADLMVTQVTTPSATIGQNFTFTFYVTNNGPSAAANVSLRDNLPSGMTYVAATTTQGSMSASGGTVTANLGTLANGASATIAITVLPSNAGAFSNLGTISSTTTDPAGGNNTALQTGNVVSASTSSTQVSVLPLTANDLAYDPIRGVLYASIPSNAGALANTLAAIDPTTAGVTAFQFVGSNPSRLVCSSDNQSLYVSLRGANNVSRFNLSNRTIELQASLAVDQTSGFLTAADIAAVPQFPHSFAVHQNTSNAVKFGVAVYDDSIQRPTTAAALRLAGSITFGSSPGVLYDYNGAFTRFNVTPYGASQVDSNYNLISDGGSTIQSDGGFIYSSHGEVVNPQTDSLVTTIPGIPLGSRGCVDTVRNRLYYLLPSSGNTATLEAFDKTTYALTDSATINGISSSVTLSSLVRCGGHRLAFLTTDGNIFIVDDEKLVPSVLAITVPQTTIEGAGTLVAAGTVSVSEPQTFDTFVTLVSSNPSKIGVPATVTIRAGQLSASFNATVVDNAILDGPKSVNISASATGFPTVAGTIEVKDNELASFSISLPANFTQGTTAQGTVTISAPAANDIVVALSSNSSLVSVPATVTILAGQTSATFTATILEAGQIVGPQSAVVTAHVDGWTDGGSSSTVVDNQNTASWPGFGNGAGHTGYQPTTLGAAPFTAGWQALGISGTYSLNPVAVAGGNVFVTYSYPACYVSSLDAATGVELWRYTYTNGPFVDPPTYEAGNLFVRRGTSSSPGNDAALWCFNPSTGSVVWTAPFDTQSVPSFGATAINGGVWMEAGYNGGLYGFNTADGSRRFTNTTIGLYDYWTPTYYNGLLYTWLGGQFQAYDLQTGAVLWADGIAPSPGSGGYSIPVIYQGRAFLVNSANFYAVDISTHAQAWSVTGSFLGSPAVANGVVYVVSSTQVNAYDTGSGALLGSYLTGDSNLSGQPIVTNDSLIVYSSTATYIFDLTTRTLRQTLPHGGTASLANNVLYLMGSDGIVRSYIQPGSPATDTAITQTISPSTATSGTNVTILLTATNNGPNVASAVVVRDTIPSGLTFVSAISSQGTCTQSNGKVTCNLGDLNDGVSATVTIVARSFGGTNVLNTATITSSTYDTISTNNSCAASVNGTPPTVVTSPTTRFASTVVLNGTINANGLSTSASFDYGPTAAYGSSVTANPSSVTGATTTSISANVTGLLPNTLYYARAKGLSNGGPAYGAQTTFTTPNNVSTLSNLALSAGTLSPSFATGTTSYSVNVLPTVTTMVLTPTTTDSNAFAYVNGTWVVNGASSNPVTLSMGRNTINITVISQDSSTQSHYTVAVTRDDTVIATQSGSQTVSTGGDATFAVSATGTGPFTYQWYYNGNPITNATAATYTISDASQGDVGNYWVVVTNTYGATTSSIYTLSLSQAVPAMPAWGYGILSALLLLVTTRALGRKGVVAN</sequence>
<evidence type="ECO:0000259" key="10">
    <source>
        <dbReference type="PROSITE" id="PS50853"/>
    </source>
</evidence>
<keyword evidence="8" id="KW-0812">Transmembrane</keyword>
<name>B4DB66_9BACT</name>
<dbReference type="SUPFAM" id="SSF54897">
    <property type="entry name" value="Protease propeptides/inhibitors"/>
    <property type="match status" value="1"/>
</dbReference>
<feature type="domain" description="Ig-like" evidence="9">
    <location>
        <begin position="2392"/>
        <end position="2475"/>
    </location>
</feature>
<dbReference type="InterPro" id="IPR050819">
    <property type="entry name" value="Tripeptidyl-peptidase_I"/>
</dbReference>
<keyword evidence="5" id="KW-0720">Serine protease</keyword>
<evidence type="ECO:0000256" key="5">
    <source>
        <dbReference type="ARBA" id="ARBA00022825"/>
    </source>
</evidence>
<dbReference type="eggNOG" id="COG3391">
    <property type="taxonomic scope" value="Bacteria"/>
</dbReference>
<dbReference type="PROSITE" id="PS51695">
    <property type="entry name" value="SEDOLISIN"/>
    <property type="match status" value="1"/>
</dbReference>
<evidence type="ECO:0000259" key="11">
    <source>
        <dbReference type="PROSITE" id="PS51695"/>
    </source>
</evidence>
<dbReference type="GO" id="GO:0004252">
    <property type="term" value="F:serine-type endopeptidase activity"/>
    <property type="evidence" value="ECO:0007669"/>
    <property type="project" value="InterPro"/>
</dbReference>
<keyword evidence="3" id="KW-0479">Metal-binding</keyword>
<dbReference type="SMART" id="SM00564">
    <property type="entry name" value="PQQ"/>
    <property type="match status" value="6"/>
</dbReference>
<dbReference type="eggNOG" id="COG4934">
    <property type="taxonomic scope" value="Bacteria"/>
</dbReference>
<dbReference type="InterPro" id="IPR013098">
    <property type="entry name" value="Ig_I-set"/>
</dbReference>
<evidence type="ECO:0000256" key="2">
    <source>
        <dbReference type="ARBA" id="ARBA00022670"/>
    </source>
</evidence>
<dbReference type="InterPro" id="IPR001434">
    <property type="entry name" value="OmcB-like_DUF11"/>
</dbReference>
<dbReference type="Pfam" id="PF01345">
    <property type="entry name" value="DUF11"/>
    <property type="match status" value="2"/>
</dbReference>
<dbReference type="InterPro" id="IPR003961">
    <property type="entry name" value="FN3_dom"/>
</dbReference>
<feature type="transmembrane region" description="Helical" evidence="8">
    <location>
        <begin position="2483"/>
        <end position="2502"/>
    </location>
</feature>
<dbReference type="Gene3D" id="2.60.40.10">
    <property type="entry name" value="Immunoglobulins"/>
    <property type="match status" value="2"/>
</dbReference>
<dbReference type="InterPro" id="IPR015943">
    <property type="entry name" value="WD40/YVTN_repeat-like_dom_sf"/>
</dbReference>
<dbReference type="Proteomes" id="UP000005824">
    <property type="component" value="Unassembled WGS sequence"/>
</dbReference>
<evidence type="ECO:0000313" key="13">
    <source>
        <dbReference type="Proteomes" id="UP000005824"/>
    </source>
</evidence>
<dbReference type="GO" id="GO:0008240">
    <property type="term" value="F:tripeptidyl-peptidase activity"/>
    <property type="evidence" value="ECO:0007669"/>
    <property type="project" value="TreeGrafter"/>
</dbReference>
<protein>
    <submittedName>
        <fullName evidence="12">Conserved repeat domain protein</fullName>
    </submittedName>
</protein>
<dbReference type="NCBIfam" id="TIGR01451">
    <property type="entry name" value="B_ant_repeat"/>
    <property type="match status" value="2"/>
</dbReference>
<dbReference type="CDD" id="cd11377">
    <property type="entry name" value="Pro-peptidase_S53"/>
    <property type="match status" value="1"/>
</dbReference>
<dbReference type="InterPro" id="IPR018391">
    <property type="entry name" value="PQQ_b-propeller_rpt"/>
</dbReference>
<keyword evidence="8" id="KW-0472">Membrane</keyword>
<evidence type="ECO:0000256" key="8">
    <source>
        <dbReference type="SAM" id="Phobius"/>
    </source>
</evidence>
<dbReference type="SUPFAM" id="SSF50998">
    <property type="entry name" value="Quinoprotein alcohol dehydrogenase-like"/>
    <property type="match status" value="1"/>
</dbReference>
<dbReference type="eggNOG" id="COG4932">
    <property type="taxonomic scope" value="Bacteria"/>
</dbReference>
<dbReference type="PROSITE" id="PS50853">
    <property type="entry name" value="FN3"/>
    <property type="match status" value="1"/>
</dbReference>
<dbReference type="PROSITE" id="PS50835">
    <property type="entry name" value="IG_LIKE"/>
    <property type="match status" value="1"/>
</dbReference>
<dbReference type="CDD" id="cd04056">
    <property type="entry name" value="Peptidases_S53"/>
    <property type="match status" value="1"/>
</dbReference>
<gene>
    <name evidence="12" type="ORF">CfE428DRAFT_6157</name>
</gene>
<keyword evidence="4" id="KW-0378">Hydrolase</keyword>
<evidence type="ECO:0000256" key="3">
    <source>
        <dbReference type="ARBA" id="ARBA00022723"/>
    </source>
</evidence>
<dbReference type="SMART" id="SM00944">
    <property type="entry name" value="Pro-kuma_activ"/>
    <property type="match status" value="1"/>
</dbReference>
<dbReference type="Pfam" id="PF12733">
    <property type="entry name" value="Cadherin-like"/>
    <property type="match status" value="1"/>
</dbReference>
<reference evidence="12 13" key="1">
    <citation type="journal article" date="2011" name="J. Bacteriol.">
        <title>Genome sequence of Chthoniobacter flavus Ellin428, an aerobic heterotrophic soil bacterium.</title>
        <authorList>
            <person name="Kant R."/>
            <person name="van Passel M.W."/>
            <person name="Palva A."/>
            <person name="Lucas S."/>
            <person name="Lapidus A."/>
            <person name="Glavina Del Rio T."/>
            <person name="Dalin E."/>
            <person name="Tice H."/>
            <person name="Bruce D."/>
            <person name="Goodwin L."/>
            <person name="Pitluck S."/>
            <person name="Larimer F.W."/>
            <person name="Land M.L."/>
            <person name="Hauser L."/>
            <person name="Sangwan P."/>
            <person name="de Vos W.M."/>
            <person name="Janssen P.H."/>
            <person name="Smidt H."/>
        </authorList>
    </citation>
    <scope>NUCLEOTIDE SEQUENCE [LARGE SCALE GENOMIC DNA]</scope>
    <source>
        <strain evidence="12 13">Ellin428</strain>
    </source>
</reference>
<dbReference type="GO" id="GO:0046872">
    <property type="term" value="F:metal ion binding"/>
    <property type="evidence" value="ECO:0007669"/>
    <property type="project" value="UniProtKB-KW"/>
</dbReference>
<dbReference type="eggNOG" id="COG1520">
    <property type="taxonomic scope" value="Bacteria"/>
</dbReference>
<proteinExistence type="predicted"/>
<keyword evidence="8" id="KW-1133">Transmembrane helix</keyword>
<dbReference type="InterPro" id="IPR030961">
    <property type="entry name" value="VPAMP_C"/>
</dbReference>
<dbReference type="InterPro" id="IPR007110">
    <property type="entry name" value="Ig-like_dom"/>
</dbReference>
<feature type="domain" description="Peptidase S53" evidence="11">
    <location>
        <begin position="223"/>
        <end position="566"/>
    </location>
</feature>